<sequence length="474" mass="51533">MGCWWKAGVRTAAGGVRVREYAQNWDFCLEGNRYMEPSEMPAVHHCPSDSATGGETRAPQGMELIPRRAVSRSPTCARCRGHGITAHLKGHKRLCLFQACECHKCVLILERRRVMAAQVALRRQEEAQLKRHLAQGLMRRGAAPPNAPSLVKKGVTPPGVHPGKENIAPQPETPHRAVPLALTPPEKALKFWGPTYILEHTHSFSSLVPDSNLCLLQENSRGPLLLSCRPEALPLPWTPVPPGPWAAGCWLPPGLSVPTPVVCRLLCREPAVPLHPFPGKMNSTLIQEICFDPGTALWLPTHGPLPACTGSRTILMAPLSGESQGPSTLPHTCSTLILQPCDTPDPLLLQPQVLGKKWDPGPWEEAPGASHLARTSDPSEWQLQWEAAEALVGLKDSFQAPHLTPSGPSSRAWISVLHTCGPPANVQCPDVKESEALRELLLKKEDSSLLSPLSDPVQPPLWLCILGIWGPSPS</sequence>
<dbReference type="AlphaFoldDB" id="A0AB34GDT8"/>
<evidence type="ECO:0000313" key="10">
    <source>
        <dbReference type="EMBL" id="KAJ8777492.1"/>
    </source>
</evidence>
<feature type="domain" description="DM" evidence="9">
    <location>
        <begin position="76"/>
        <end position="123"/>
    </location>
</feature>
<dbReference type="Gene3D" id="4.10.1040.10">
    <property type="entry name" value="DM DNA-binding domain"/>
    <property type="match status" value="1"/>
</dbReference>
<dbReference type="InterPro" id="IPR001275">
    <property type="entry name" value="DM_DNA-bd"/>
</dbReference>
<dbReference type="Pfam" id="PF00751">
    <property type="entry name" value="DM"/>
    <property type="match status" value="1"/>
</dbReference>
<dbReference type="FunFam" id="4.10.1040.10:FF:000001">
    <property type="entry name" value="doublesex- and mab-3-related transcription factor 1"/>
    <property type="match status" value="1"/>
</dbReference>
<dbReference type="InterPro" id="IPR031577">
    <property type="entry name" value="DMRT-C1/C2_C"/>
</dbReference>
<evidence type="ECO:0000256" key="6">
    <source>
        <dbReference type="ARBA" id="ARBA00023163"/>
    </source>
</evidence>
<evidence type="ECO:0000313" key="11">
    <source>
        <dbReference type="Proteomes" id="UP001159641"/>
    </source>
</evidence>
<dbReference type="PROSITE" id="PS50809">
    <property type="entry name" value="DM_2"/>
    <property type="match status" value="1"/>
</dbReference>
<keyword evidence="4" id="KW-0805">Transcription regulation</keyword>
<evidence type="ECO:0000256" key="4">
    <source>
        <dbReference type="ARBA" id="ARBA00023015"/>
    </source>
</evidence>
<protein>
    <recommendedName>
        <fullName evidence="9">DM domain-containing protein</fullName>
    </recommendedName>
</protein>
<dbReference type="PANTHER" id="PTHR12322:SF124">
    <property type="entry name" value="DOUBLESEX- AND MAB-3-RELATED TRANSCRIPTION FACTOR C2"/>
    <property type="match status" value="1"/>
</dbReference>
<evidence type="ECO:0000256" key="5">
    <source>
        <dbReference type="ARBA" id="ARBA00023125"/>
    </source>
</evidence>
<dbReference type="InterPro" id="IPR036407">
    <property type="entry name" value="DM_DNA-bd_sf"/>
</dbReference>
<evidence type="ECO:0000259" key="9">
    <source>
        <dbReference type="PROSITE" id="PS50809"/>
    </source>
</evidence>
<evidence type="ECO:0000256" key="3">
    <source>
        <dbReference type="ARBA" id="ARBA00022833"/>
    </source>
</evidence>
<accession>A0AB34GDT8</accession>
<dbReference type="GO" id="GO:0005634">
    <property type="term" value="C:nucleus"/>
    <property type="evidence" value="ECO:0007669"/>
    <property type="project" value="UniProtKB-SubCell"/>
</dbReference>
<name>A0AB34GDT8_ESCRO</name>
<evidence type="ECO:0000256" key="7">
    <source>
        <dbReference type="ARBA" id="ARBA00023242"/>
    </source>
</evidence>
<evidence type="ECO:0000256" key="8">
    <source>
        <dbReference type="PROSITE-ProRule" id="PRU00070"/>
    </source>
</evidence>
<dbReference type="PROSITE" id="PS40000">
    <property type="entry name" value="DM_1"/>
    <property type="match status" value="1"/>
</dbReference>
<proteinExistence type="inferred from homology"/>
<reference evidence="10 11" key="1">
    <citation type="submission" date="2022-11" db="EMBL/GenBank/DDBJ databases">
        <title>Whole genome sequence of Eschrichtius robustus ER-17-0199.</title>
        <authorList>
            <person name="Bruniche-Olsen A."/>
            <person name="Black A.N."/>
            <person name="Fields C.J."/>
            <person name="Walden K."/>
            <person name="Dewoody J.A."/>
        </authorList>
    </citation>
    <scope>NUCLEOTIDE SEQUENCE [LARGE SCALE GENOMIC DNA]</scope>
    <source>
        <strain evidence="10">ER-17-0199</strain>
        <tissue evidence="10">Blubber</tissue>
    </source>
</reference>
<dbReference type="SMART" id="SM00301">
    <property type="entry name" value="DM"/>
    <property type="match status" value="1"/>
</dbReference>
<dbReference type="InterPro" id="IPR026607">
    <property type="entry name" value="DMRT"/>
</dbReference>
<evidence type="ECO:0000256" key="2">
    <source>
        <dbReference type="ARBA" id="ARBA00022723"/>
    </source>
</evidence>
<keyword evidence="3 8" id="KW-0862">Zinc</keyword>
<comment type="similarity">
    <text evidence="1">Belongs to the DMRT family.</text>
</comment>
<evidence type="ECO:0000256" key="1">
    <source>
        <dbReference type="ARBA" id="ARBA00006834"/>
    </source>
</evidence>
<keyword evidence="6" id="KW-0804">Transcription</keyword>
<keyword evidence="11" id="KW-1185">Reference proteome</keyword>
<keyword evidence="2 8" id="KW-0479">Metal-binding</keyword>
<dbReference type="Proteomes" id="UP001159641">
    <property type="component" value="Unassembled WGS sequence"/>
</dbReference>
<dbReference type="GO" id="GO:0008344">
    <property type="term" value="P:adult locomotory behavior"/>
    <property type="evidence" value="ECO:0007669"/>
    <property type="project" value="UniProtKB-ARBA"/>
</dbReference>
<dbReference type="GO" id="GO:0043565">
    <property type="term" value="F:sequence-specific DNA binding"/>
    <property type="evidence" value="ECO:0007669"/>
    <property type="project" value="InterPro"/>
</dbReference>
<comment type="subcellular location">
    <subcellularLocation>
        <location evidence="8">Nucleus</location>
    </subcellularLocation>
</comment>
<dbReference type="EMBL" id="JAIQCJ010002304">
    <property type="protein sequence ID" value="KAJ8777492.1"/>
    <property type="molecule type" value="Genomic_DNA"/>
</dbReference>
<keyword evidence="7 8" id="KW-0539">Nucleus</keyword>
<feature type="DNA-binding region" description="DM" evidence="8">
    <location>
        <begin position="76"/>
        <end position="123"/>
    </location>
</feature>
<comment type="caution">
    <text evidence="10">The sequence shown here is derived from an EMBL/GenBank/DDBJ whole genome shotgun (WGS) entry which is preliminary data.</text>
</comment>
<dbReference type="PANTHER" id="PTHR12322">
    <property type="entry name" value="DOUBLESEX AND MAB-3 RELATED TRANSCRIPTION FACTOR DMRT"/>
    <property type="match status" value="1"/>
</dbReference>
<keyword evidence="5 8" id="KW-0238">DNA-binding</keyword>
<dbReference type="SUPFAM" id="SSF82927">
    <property type="entry name" value="Cysteine-rich DNA binding domain, (DM domain)"/>
    <property type="match status" value="1"/>
</dbReference>
<dbReference type="GO" id="GO:0046872">
    <property type="term" value="F:metal ion binding"/>
    <property type="evidence" value="ECO:0007669"/>
    <property type="project" value="UniProtKB-KW"/>
</dbReference>
<dbReference type="Pfam" id="PF15791">
    <property type="entry name" value="DMRT-like"/>
    <property type="match status" value="1"/>
</dbReference>
<organism evidence="10 11">
    <name type="scientific">Eschrichtius robustus</name>
    <name type="common">California gray whale</name>
    <name type="synonym">Eschrichtius gibbosus</name>
    <dbReference type="NCBI Taxonomy" id="9764"/>
    <lineage>
        <taxon>Eukaryota</taxon>
        <taxon>Metazoa</taxon>
        <taxon>Chordata</taxon>
        <taxon>Craniata</taxon>
        <taxon>Vertebrata</taxon>
        <taxon>Euteleostomi</taxon>
        <taxon>Mammalia</taxon>
        <taxon>Eutheria</taxon>
        <taxon>Laurasiatheria</taxon>
        <taxon>Artiodactyla</taxon>
        <taxon>Whippomorpha</taxon>
        <taxon>Cetacea</taxon>
        <taxon>Mysticeti</taxon>
        <taxon>Eschrichtiidae</taxon>
        <taxon>Eschrichtius</taxon>
    </lineage>
</organism>
<dbReference type="GO" id="GO:0006355">
    <property type="term" value="P:regulation of DNA-templated transcription"/>
    <property type="evidence" value="ECO:0007669"/>
    <property type="project" value="InterPro"/>
</dbReference>
<gene>
    <name evidence="10" type="ORF">J1605_014382</name>
</gene>